<sequence>MTHKHLAWPALFVFVARAVRQLVSLVLVILVFFSWRSLTGEAAFWGFLAAGVVVVATIVAAVIRYVRFTYAVTPAGITINRGLFERKVVHIPYAKIQTVQRQQWFFLRPFGLERLTIETAGKTDDEPEGELPVVPVTVGQQIDRYRRAPTNPTVATDQPTTTTARPGERQFQINRHDLRLYALTSMGIVPILLAFFWLYDKLTTIFSDEVVDDALKHLNVIQIGWQIALMVAVLVLSLLTSYLTIIQRYYRFTLTKKRSTLTMARGYFQRSRVSVDQQRIQAVHFKQTLIRQWARLVTAQVLTADQAGKSESDHNLVLLPVLRRSAMVPTVSGFIDWLPDRLPTIKRVRSAARWLFIRNCVLVWLGALLVAGGFIWWQLPKGLPIYLASWLLWLPLAVAQGNYAARQTGVALATPAVVCVQHGAWFSREQYLIPRRCVQSLEINQSVWMARRDLVHLTLEVRAGNDNKSVEARFIDSKTARQIRDWYLPQDAPEYQTA</sequence>
<keyword evidence="1" id="KW-0472">Membrane</keyword>
<evidence type="ECO:0000259" key="2">
    <source>
        <dbReference type="Pfam" id="PF03703"/>
    </source>
</evidence>
<dbReference type="Pfam" id="PF03703">
    <property type="entry name" value="bPH_2"/>
    <property type="match status" value="3"/>
</dbReference>
<organism evidence="3 4">
    <name type="scientific">Lactiplantibacillus plajomi</name>
    <dbReference type="NCBI Taxonomy" id="1457217"/>
    <lineage>
        <taxon>Bacteria</taxon>
        <taxon>Bacillati</taxon>
        <taxon>Bacillota</taxon>
        <taxon>Bacilli</taxon>
        <taxon>Lactobacillales</taxon>
        <taxon>Lactobacillaceae</taxon>
        <taxon>Lactiplantibacillus</taxon>
    </lineage>
</organism>
<feature type="domain" description="YdbS-like PH" evidence="2">
    <location>
        <begin position="66"/>
        <end position="142"/>
    </location>
</feature>
<feature type="transmembrane region" description="Helical" evidence="1">
    <location>
        <begin position="42"/>
        <end position="63"/>
    </location>
</feature>
<dbReference type="InterPro" id="IPR005182">
    <property type="entry name" value="YdbS-like_PH"/>
</dbReference>
<gene>
    <name evidence="3" type="ORF">ACFFGS_00575</name>
</gene>
<feature type="domain" description="YdbS-like PH" evidence="2">
    <location>
        <begin position="414"/>
        <end position="487"/>
    </location>
</feature>
<dbReference type="Proteomes" id="UP001589855">
    <property type="component" value="Unassembled WGS sequence"/>
</dbReference>
<evidence type="ECO:0000256" key="1">
    <source>
        <dbReference type="SAM" id="Phobius"/>
    </source>
</evidence>
<feature type="transmembrane region" description="Helical" evidence="1">
    <location>
        <begin position="383"/>
        <end position="399"/>
    </location>
</feature>
<dbReference type="RefSeq" id="WP_137643845.1">
    <property type="nucleotide sequence ID" value="NZ_BAABRM010000001.1"/>
</dbReference>
<dbReference type="EMBL" id="JBHLUK010000002">
    <property type="protein sequence ID" value="MFC0422677.1"/>
    <property type="molecule type" value="Genomic_DNA"/>
</dbReference>
<keyword evidence="1" id="KW-1133">Transmembrane helix</keyword>
<protein>
    <submittedName>
        <fullName evidence="3">PH domain-containing protein</fullName>
    </submittedName>
</protein>
<dbReference type="InterPro" id="IPR014529">
    <property type="entry name" value="UCP026631"/>
</dbReference>
<evidence type="ECO:0000313" key="4">
    <source>
        <dbReference type="Proteomes" id="UP001589855"/>
    </source>
</evidence>
<name>A0ABV6K0D4_9LACO</name>
<feature type="transmembrane region" description="Helical" evidence="1">
    <location>
        <begin position="178"/>
        <end position="199"/>
    </location>
</feature>
<keyword evidence="1" id="KW-0812">Transmembrane</keyword>
<proteinExistence type="predicted"/>
<dbReference type="PANTHER" id="PTHR34473:SF2">
    <property type="entry name" value="UPF0699 TRANSMEMBRANE PROTEIN YDBT"/>
    <property type="match status" value="1"/>
</dbReference>
<dbReference type="PANTHER" id="PTHR34473">
    <property type="entry name" value="UPF0699 TRANSMEMBRANE PROTEIN YDBS"/>
    <property type="match status" value="1"/>
</dbReference>
<feature type="transmembrane region" description="Helical" evidence="1">
    <location>
        <begin position="223"/>
        <end position="246"/>
    </location>
</feature>
<reference evidence="3 4" key="1">
    <citation type="submission" date="2024-09" db="EMBL/GenBank/DDBJ databases">
        <authorList>
            <person name="Sun Q."/>
            <person name="Mori K."/>
        </authorList>
    </citation>
    <scope>NUCLEOTIDE SEQUENCE [LARGE SCALE GENOMIC DNA]</scope>
    <source>
        <strain evidence="3 4">TBRC 4575</strain>
    </source>
</reference>
<feature type="transmembrane region" description="Helical" evidence="1">
    <location>
        <begin position="355"/>
        <end position="377"/>
    </location>
</feature>
<dbReference type="PIRSF" id="PIRSF026631">
    <property type="entry name" value="UCP026631"/>
    <property type="match status" value="1"/>
</dbReference>
<accession>A0ABV6K0D4</accession>
<keyword evidence="4" id="KW-1185">Reference proteome</keyword>
<evidence type="ECO:0000313" key="3">
    <source>
        <dbReference type="EMBL" id="MFC0422677.1"/>
    </source>
</evidence>
<feature type="domain" description="YdbS-like PH" evidence="2">
    <location>
        <begin position="249"/>
        <end position="320"/>
    </location>
</feature>
<comment type="caution">
    <text evidence="3">The sequence shown here is derived from an EMBL/GenBank/DDBJ whole genome shotgun (WGS) entry which is preliminary data.</text>
</comment>